<dbReference type="EMBL" id="VIWW01000001">
    <property type="protein sequence ID" value="TWG06448.1"/>
    <property type="molecule type" value="Genomic_DNA"/>
</dbReference>
<sequence>MNTRPDLISAAWRKSSYSNGDGGSCVEIADNLPGIVPVRDSKAAPEGPALAFSAARWAPFVAAVRDGSL</sequence>
<protein>
    <submittedName>
        <fullName evidence="2">Uncharacterized protein DUF397</fullName>
    </submittedName>
</protein>
<evidence type="ECO:0000313" key="3">
    <source>
        <dbReference type="Proteomes" id="UP000318186"/>
    </source>
</evidence>
<name>A0A561V4B2_9ACTN</name>
<dbReference type="AlphaFoldDB" id="A0A561V4B2"/>
<dbReference type="InterPro" id="IPR007278">
    <property type="entry name" value="DUF397"/>
</dbReference>
<gene>
    <name evidence="2" type="ORF">FHX80_114943</name>
</gene>
<dbReference type="OrthoDB" id="4316979at2"/>
<dbReference type="Proteomes" id="UP000318186">
    <property type="component" value="Unassembled WGS sequence"/>
</dbReference>
<comment type="caution">
    <text evidence="2">The sequence shown here is derived from an EMBL/GenBank/DDBJ whole genome shotgun (WGS) entry which is preliminary data.</text>
</comment>
<feature type="domain" description="DUF397" evidence="1">
    <location>
        <begin position="10"/>
        <end position="65"/>
    </location>
</feature>
<evidence type="ECO:0000259" key="1">
    <source>
        <dbReference type="Pfam" id="PF04149"/>
    </source>
</evidence>
<dbReference type="RefSeq" id="WP_145766219.1">
    <property type="nucleotide sequence ID" value="NZ_JBHJUX010000015.1"/>
</dbReference>
<evidence type="ECO:0000313" key="2">
    <source>
        <dbReference type="EMBL" id="TWG06448.1"/>
    </source>
</evidence>
<accession>A0A561V4B2</accession>
<proteinExistence type="predicted"/>
<dbReference type="Pfam" id="PF04149">
    <property type="entry name" value="DUF397"/>
    <property type="match status" value="1"/>
</dbReference>
<reference evidence="2 3" key="1">
    <citation type="submission" date="2019-06" db="EMBL/GenBank/DDBJ databases">
        <title>Sequencing the genomes of 1000 actinobacteria strains.</title>
        <authorList>
            <person name="Klenk H.-P."/>
        </authorList>
    </citation>
    <scope>NUCLEOTIDE SEQUENCE [LARGE SCALE GENOMIC DNA]</scope>
    <source>
        <strain evidence="2 3">DSM 42059</strain>
    </source>
</reference>
<organism evidence="2 3">
    <name type="scientific">Streptomyces brevispora</name>
    <dbReference type="NCBI Taxonomy" id="887462"/>
    <lineage>
        <taxon>Bacteria</taxon>
        <taxon>Bacillati</taxon>
        <taxon>Actinomycetota</taxon>
        <taxon>Actinomycetes</taxon>
        <taxon>Kitasatosporales</taxon>
        <taxon>Streptomycetaceae</taxon>
        <taxon>Streptomyces</taxon>
    </lineage>
</organism>